<dbReference type="Proteomes" id="UP001141253">
    <property type="component" value="Chromosome 6"/>
</dbReference>
<feature type="domain" description="GHMP kinase C-terminal" evidence="3">
    <location>
        <begin position="126"/>
        <end position="203"/>
    </location>
</feature>
<dbReference type="PANTHER" id="PTHR10457:SF6">
    <property type="entry name" value="GALACTURONOKINASE"/>
    <property type="match status" value="1"/>
</dbReference>
<dbReference type="SUPFAM" id="SSF55060">
    <property type="entry name" value="GHMP Kinase, C-terminal domain"/>
    <property type="match status" value="1"/>
</dbReference>
<dbReference type="PANTHER" id="PTHR10457">
    <property type="entry name" value="MEVALONATE KINASE/GALACTOKINASE"/>
    <property type="match status" value="1"/>
</dbReference>
<gene>
    <name evidence="4" type="ORF">OIU77_029940</name>
</gene>
<reference evidence="4" key="1">
    <citation type="submission" date="2022-10" db="EMBL/GenBank/DDBJ databases">
        <authorList>
            <person name="Hyden B.L."/>
            <person name="Feng K."/>
            <person name="Yates T."/>
            <person name="Jawdy S."/>
            <person name="Smart L.B."/>
            <person name="Muchero W."/>
        </authorList>
    </citation>
    <scope>NUCLEOTIDE SEQUENCE</scope>
    <source>
        <tissue evidence="4">Shoot tip</tissue>
    </source>
</reference>
<evidence type="ECO:0000256" key="1">
    <source>
        <dbReference type="ARBA" id="ARBA00022741"/>
    </source>
</evidence>
<keyword evidence="2" id="KW-0067">ATP-binding</keyword>
<dbReference type="Pfam" id="PF08544">
    <property type="entry name" value="GHMP_kinases_C"/>
    <property type="match status" value="1"/>
</dbReference>
<dbReference type="InterPro" id="IPR036554">
    <property type="entry name" value="GHMP_kinase_C_sf"/>
</dbReference>
<evidence type="ECO:0000313" key="5">
    <source>
        <dbReference type="Proteomes" id="UP001141253"/>
    </source>
</evidence>
<protein>
    <recommendedName>
        <fullName evidence="3">GHMP kinase C-terminal domain-containing protein</fullName>
    </recommendedName>
</protein>
<organism evidence="4 5">
    <name type="scientific">Salix suchowensis</name>
    <dbReference type="NCBI Taxonomy" id="1278906"/>
    <lineage>
        <taxon>Eukaryota</taxon>
        <taxon>Viridiplantae</taxon>
        <taxon>Streptophyta</taxon>
        <taxon>Embryophyta</taxon>
        <taxon>Tracheophyta</taxon>
        <taxon>Spermatophyta</taxon>
        <taxon>Magnoliopsida</taxon>
        <taxon>eudicotyledons</taxon>
        <taxon>Gunneridae</taxon>
        <taxon>Pentapetalae</taxon>
        <taxon>rosids</taxon>
        <taxon>fabids</taxon>
        <taxon>Malpighiales</taxon>
        <taxon>Salicaceae</taxon>
        <taxon>Saliceae</taxon>
        <taxon>Salix</taxon>
    </lineage>
</organism>
<evidence type="ECO:0000313" key="4">
    <source>
        <dbReference type="EMBL" id="KAJ6381147.1"/>
    </source>
</evidence>
<evidence type="ECO:0000256" key="2">
    <source>
        <dbReference type="ARBA" id="ARBA00022840"/>
    </source>
</evidence>
<dbReference type="SUPFAM" id="SSF48619">
    <property type="entry name" value="Phospholipase A2, PLA2"/>
    <property type="match status" value="1"/>
</dbReference>
<dbReference type="EMBL" id="JAPFFI010000009">
    <property type="protein sequence ID" value="KAJ6381147.1"/>
    <property type="molecule type" value="Genomic_DNA"/>
</dbReference>
<dbReference type="InterPro" id="IPR013750">
    <property type="entry name" value="GHMP_kinase_C_dom"/>
</dbReference>
<dbReference type="Gene3D" id="3.30.70.890">
    <property type="entry name" value="GHMP kinase, C-terminal domain"/>
    <property type="match status" value="1"/>
</dbReference>
<dbReference type="CDD" id="cd04706">
    <property type="entry name" value="PLA2_plant"/>
    <property type="match status" value="1"/>
</dbReference>
<keyword evidence="1" id="KW-0547">Nucleotide-binding</keyword>
<proteinExistence type="predicted"/>
<evidence type="ECO:0000259" key="3">
    <source>
        <dbReference type="Pfam" id="PF08544"/>
    </source>
</evidence>
<name>A0ABQ9BC67_9ROSI</name>
<keyword evidence="5" id="KW-1185">Reference proteome</keyword>
<dbReference type="InterPro" id="IPR036444">
    <property type="entry name" value="PLipase_A2_dom_sf"/>
</dbReference>
<accession>A0ABQ9BC67</accession>
<dbReference type="Gene3D" id="1.20.90.10">
    <property type="entry name" value="Phospholipase A2 domain"/>
    <property type="match status" value="1"/>
</dbReference>
<sequence>MVFWINLQYLLSSHGFLTHMNCKTKAHKLIPSPKLNGEQSDFQKSYKILLAFSGLKNALTNSPGYNLRVVECHEAAGILLNASGNDKLEPQAYETHKGLLEPSLAKRAEHYFSENTRVMKGLQAWASGNLKEFGKLISASGLSSIQNYECGCEPLKQLYEILLKAPGVYGARFSGAGFRGCCLAFVDANLAEEAVTFVTEEYRKVQPKLASQIITEKAALICEAGDCAHLATAANNNLNLCKAARSGFVVLKSMAKDYQNYSWRLSLLVSCSLLVLLPFSSFHVQALNIGVQAADSAVSLGKGCSRKCESEFCSVPPFLRYGKYCGLLYSGCPGEKPCDGLDACCMKHDAYDYLSQECSQKFISCMNKFKTGARTFKGNKCKVDEVIDVISVVMEAALLAGRALHKP</sequence>
<comment type="caution">
    <text evidence="4">The sequence shown here is derived from an EMBL/GenBank/DDBJ whole genome shotgun (WGS) entry which is preliminary data.</text>
</comment>
<reference evidence="4" key="2">
    <citation type="journal article" date="2023" name="Int. J. Mol. Sci.">
        <title>De Novo Assembly and Annotation of 11 Diverse Shrub Willow (Salix) Genomes Reveals Novel Gene Organization in Sex-Linked Regions.</title>
        <authorList>
            <person name="Hyden B."/>
            <person name="Feng K."/>
            <person name="Yates T.B."/>
            <person name="Jawdy S."/>
            <person name="Cereghino C."/>
            <person name="Smart L.B."/>
            <person name="Muchero W."/>
        </authorList>
    </citation>
    <scope>NUCLEOTIDE SEQUENCE</scope>
    <source>
        <tissue evidence="4">Shoot tip</tissue>
    </source>
</reference>